<evidence type="ECO:0000313" key="3">
    <source>
        <dbReference type="Proteomes" id="UP000503004"/>
    </source>
</evidence>
<dbReference type="AlphaFoldDB" id="A0A858QA27"/>
<dbReference type="GO" id="GO:0016226">
    <property type="term" value="P:iron-sulfur cluster assembly"/>
    <property type="evidence" value="ECO:0007669"/>
    <property type="project" value="InterPro"/>
</dbReference>
<dbReference type="PANTHER" id="PTHR30508">
    <property type="entry name" value="FES CLUSTER ASSEMBLY PROTEIN SUF"/>
    <property type="match status" value="1"/>
</dbReference>
<dbReference type="InterPro" id="IPR000825">
    <property type="entry name" value="SUF_FeS_clus_asmbl_SufBD_core"/>
</dbReference>
<name>A0A858QA27_9GAMM</name>
<keyword evidence="3" id="KW-1185">Reference proteome</keyword>
<dbReference type="RefSeq" id="WP_169603812.1">
    <property type="nucleotide sequence ID" value="NZ_CP046565.1"/>
</dbReference>
<dbReference type="PANTHER" id="PTHR30508:SF6">
    <property type="entry name" value="UPF0051 PROTEIN MJ0034"/>
    <property type="match status" value="1"/>
</dbReference>
<dbReference type="Pfam" id="PF01458">
    <property type="entry name" value="SUFBD_core"/>
    <property type="match status" value="1"/>
</dbReference>
<evidence type="ECO:0000259" key="1">
    <source>
        <dbReference type="Pfam" id="PF01458"/>
    </source>
</evidence>
<dbReference type="EMBL" id="CP046565">
    <property type="protein sequence ID" value="QJD30536.1"/>
    <property type="molecule type" value="Genomic_DNA"/>
</dbReference>
<accession>A0A858QA27</accession>
<dbReference type="InterPro" id="IPR055346">
    <property type="entry name" value="Fe-S_cluster_assembly_SufBD"/>
</dbReference>
<dbReference type="Proteomes" id="UP000503004">
    <property type="component" value="Chromosome"/>
</dbReference>
<proteinExistence type="predicted"/>
<protein>
    <submittedName>
        <fullName evidence="2">FeS assembly protein SufBD</fullName>
    </submittedName>
</protein>
<dbReference type="SUPFAM" id="SSF101960">
    <property type="entry name" value="Stabilizer of iron transporter SufD"/>
    <property type="match status" value="1"/>
</dbReference>
<sequence>MSDLAPLIDAFRLAGEDPGQILAEDTAHLLAYDHQIVGLQSIPGVVVFAKNERNVIKAQITIVKGFTIAQPIHLCFSLLDRFGGQNVELDLTVQAGASAAVWSHCLFAHAERAFHAMQARVQIQENASLNYQESHYHGMSGGISVRPRARIALDKDARYRSDFSLLLGRVGLLDVDYVVDVGPGAAAELTSRVYGHVADEIRMREQMNLDGERARGLIKSRIAVEDEASAQVLGIMHGNAAGARGHVDCLEIVKGRGVVSAIPEVRVSHPQAKVTHEAAIGSVDPKQFETLLARGLDPDEAVDRIILGILT</sequence>
<evidence type="ECO:0000313" key="2">
    <source>
        <dbReference type="EMBL" id="QJD30536.1"/>
    </source>
</evidence>
<dbReference type="KEGG" id="metu:GNH96_11485"/>
<reference evidence="3" key="1">
    <citation type="submission" date="2019-12" db="EMBL/GenBank/DDBJ databases">
        <authorList>
            <person name="Awala S.I."/>
            <person name="Rhee S.K."/>
        </authorList>
    </citation>
    <scope>NUCLEOTIDE SEQUENCE [LARGE SCALE GENOMIC DNA]</scope>
    <source>
        <strain evidence="3">IM1</strain>
    </source>
</reference>
<gene>
    <name evidence="2" type="ORF">GNH96_11485</name>
</gene>
<feature type="domain" description="SUF system FeS cluster assembly SufBD core" evidence="1">
    <location>
        <begin position="91"/>
        <end position="308"/>
    </location>
</feature>
<dbReference type="InterPro" id="IPR037284">
    <property type="entry name" value="SUF_FeS_clus_asmbl_SufBD_sf"/>
</dbReference>
<organism evidence="2 3">
    <name type="scientific">Methylococcus geothermalis</name>
    <dbReference type="NCBI Taxonomy" id="2681310"/>
    <lineage>
        <taxon>Bacteria</taxon>
        <taxon>Pseudomonadati</taxon>
        <taxon>Pseudomonadota</taxon>
        <taxon>Gammaproteobacteria</taxon>
        <taxon>Methylococcales</taxon>
        <taxon>Methylococcaceae</taxon>
        <taxon>Methylococcus</taxon>
    </lineage>
</organism>